<evidence type="ECO:0000256" key="8">
    <source>
        <dbReference type="ARBA" id="ARBA00030874"/>
    </source>
</evidence>
<evidence type="ECO:0000256" key="3">
    <source>
        <dbReference type="ARBA" id="ARBA00011881"/>
    </source>
</evidence>
<dbReference type="AlphaFoldDB" id="A0AAW0USC0"/>
<dbReference type="InterPro" id="IPR013785">
    <property type="entry name" value="Aldolase_TIM"/>
</dbReference>
<evidence type="ECO:0000313" key="12">
    <source>
        <dbReference type="EMBL" id="KAK8403024.1"/>
    </source>
</evidence>
<dbReference type="Proteomes" id="UP001487740">
    <property type="component" value="Unassembled WGS sequence"/>
</dbReference>
<comment type="catalytic activity">
    <reaction evidence="11">
        <text>(4S)-4-hydroxy-2-oxoglutarate = glyoxylate + pyruvate</text>
        <dbReference type="Rhea" id="RHEA:35639"/>
        <dbReference type="ChEBI" id="CHEBI:15361"/>
        <dbReference type="ChEBI" id="CHEBI:36655"/>
        <dbReference type="ChEBI" id="CHEBI:71685"/>
        <dbReference type="EC" id="4.1.3.16"/>
    </reaction>
</comment>
<sequence>MMIFIHDWSARTSEIGQCPTWQQQLTLAVLSVHCVNNNMVWKSLLTSIRSTVLRVPGRSVCVSAVGRAAVASQASLAHQLDLRGVYPPMPTPFLKDETIAYDQLASNVGVWSKMPFRGLVVEGSNGEYVYLTPEERVELVSRVREFLPQDSNKLILAGSGCESTRDTIAMSQKMAAAGADAVMIVTPSYYKGGMKDTALHAHFTAVADNCPVPVILYSVPAFTVIDLSLDVIADLAHHPNIIGIKESGGDIAKIGSIVQKTQNVDFQVIAGSASFLLATLQIGGVGGVCALANVLGESVCELQRLVMENDMSAAVELQKKLIAPNAAVTKTFGIPGLKQVMDWMGMYGGPLRSPLQPLTQQETEKLRQVFVNAGYL</sequence>
<dbReference type="EMBL" id="JARAKH010000007">
    <property type="protein sequence ID" value="KAK8403025.1"/>
    <property type="molecule type" value="Genomic_DNA"/>
</dbReference>
<dbReference type="Pfam" id="PF00701">
    <property type="entry name" value="DHDPS"/>
    <property type="match status" value="1"/>
</dbReference>
<gene>
    <name evidence="12" type="ORF">O3P69_000926</name>
</gene>
<evidence type="ECO:0000313" key="13">
    <source>
        <dbReference type="Proteomes" id="UP001487740"/>
    </source>
</evidence>
<dbReference type="EC" id="4.1.3.16" evidence="4"/>
<keyword evidence="6" id="KW-0456">Lyase</keyword>
<comment type="subunit">
    <text evidence="3">Homotetramer.</text>
</comment>
<evidence type="ECO:0000256" key="10">
    <source>
        <dbReference type="ARBA" id="ARBA00033610"/>
    </source>
</evidence>
<comment type="similarity">
    <text evidence="2">Belongs to the DapA family.</text>
</comment>
<comment type="catalytic activity">
    <reaction evidence="10">
        <text>(4R)-4-hydroxy-2-oxoglutarate = glyoxylate + pyruvate</text>
        <dbReference type="Rhea" id="RHEA:30687"/>
        <dbReference type="ChEBI" id="CHEBI:15361"/>
        <dbReference type="ChEBI" id="CHEBI:36655"/>
        <dbReference type="ChEBI" id="CHEBI:62213"/>
        <dbReference type="EC" id="4.1.3.16"/>
    </reaction>
</comment>
<evidence type="ECO:0000256" key="9">
    <source>
        <dbReference type="ARBA" id="ARBA00032879"/>
    </source>
</evidence>
<dbReference type="EMBL" id="JARAKH010000007">
    <property type="protein sequence ID" value="KAK8403024.1"/>
    <property type="molecule type" value="Genomic_DNA"/>
</dbReference>
<evidence type="ECO:0000256" key="2">
    <source>
        <dbReference type="ARBA" id="ARBA00007592"/>
    </source>
</evidence>
<proteinExistence type="inferred from homology"/>
<dbReference type="GO" id="GO:0044281">
    <property type="term" value="P:small molecule metabolic process"/>
    <property type="evidence" value="ECO:0007669"/>
    <property type="project" value="UniProtKB-ARBA"/>
</dbReference>
<dbReference type="InterPro" id="IPR020625">
    <property type="entry name" value="Schiff_base-form_aldolases_AS"/>
</dbReference>
<dbReference type="CDD" id="cd00408">
    <property type="entry name" value="DHDPS-like"/>
    <property type="match status" value="1"/>
</dbReference>
<dbReference type="SUPFAM" id="SSF51569">
    <property type="entry name" value="Aldolase"/>
    <property type="match status" value="1"/>
</dbReference>
<comment type="caution">
    <text evidence="12">The sequence shown here is derived from an EMBL/GenBank/DDBJ whole genome shotgun (WGS) entry which is preliminary data.</text>
</comment>
<dbReference type="PROSITE" id="PS00666">
    <property type="entry name" value="DHDPS_2"/>
    <property type="match status" value="1"/>
</dbReference>
<dbReference type="GO" id="GO:0008840">
    <property type="term" value="F:4-hydroxy-tetrahydrodipicolinate synthase activity"/>
    <property type="evidence" value="ECO:0007669"/>
    <property type="project" value="TreeGrafter"/>
</dbReference>
<evidence type="ECO:0000256" key="5">
    <source>
        <dbReference type="ARBA" id="ARBA00018425"/>
    </source>
</evidence>
<evidence type="ECO:0000256" key="1">
    <source>
        <dbReference type="ARBA" id="ARBA00002577"/>
    </source>
</evidence>
<protein>
    <recommendedName>
        <fullName evidence="5">4-hydroxy-2-oxoglutarate aldolase, mitochondrial</fullName>
        <ecNumber evidence="4">4.1.3.16</ecNumber>
    </recommendedName>
    <alternativeName>
        <fullName evidence="9">Dihydrodipicolinate synthase-like</fullName>
    </alternativeName>
    <alternativeName>
        <fullName evidence="8">Probable 2-keto-4-hydroxyglutarate aldolase</fullName>
    </alternativeName>
</protein>
<evidence type="ECO:0000256" key="4">
    <source>
        <dbReference type="ARBA" id="ARBA00012215"/>
    </source>
</evidence>
<dbReference type="InterPro" id="IPR002220">
    <property type="entry name" value="DapA-like"/>
</dbReference>
<reference evidence="12 13" key="1">
    <citation type="submission" date="2023-03" db="EMBL/GenBank/DDBJ databases">
        <title>High-quality genome of Scylla paramamosain provides insights in environmental adaptation.</title>
        <authorList>
            <person name="Zhang L."/>
        </authorList>
    </citation>
    <scope>NUCLEOTIDE SEQUENCE [LARGE SCALE GENOMIC DNA]</scope>
    <source>
        <strain evidence="12">LZ_2023a</strain>
        <tissue evidence="12">Muscle</tissue>
    </source>
</reference>
<organism evidence="12 13">
    <name type="scientific">Scylla paramamosain</name>
    <name type="common">Mud crab</name>
    <dbReference type="NCBI Taxonomy" id="85552"/>
    <lineage>
        <taxon>Eukaryota</taxon>
        <taxon>Metazoa</taxon>
        <taxon>Ecdysozoa</taxon>
        <taxon>Arthropoda</taxon>
        <taxon>Crustacea</taxon>
        <taxon>Multicrustacea</taxon>
        <taxon>Malacostraca</taxon>
        <taxon>Eumalacostraca</taxon>
        <taxon>Eucarida</taxon>
        <taxon>Decapoda</taxon>
        <taxon>Pleocyemata</taxon>
        <taxon>Brachyura</taxon>
        <taxon>Eubrachyura</taxon>
        <taxon>Portunoidea</taxon>
        <taxon>Portunidae</taxon>
        <taxon>Portuninae</taxon>
        <taxon>Scylla</taxon>
    </lineage>
</organism>
<dbReference type="GO" id="GO:0008700">
    <property type="term" value="F:(R,S)-4-hydroxy-2-oxoglutarate aldolase activity"/>
    <property type="evidence" value="ECO:0007669"/>
    <property type="project" value="UniProtKB-EC"/>
</dbReference>
<dbReference type="PANTHER" id="PTHR12128">
    <property type="entry name" value="DIHYDRODIPICOLINATE SYNTHASE"/>
    <property type="match status" value="1"/>
</dbReference>
<dbReference type="SMART" id="SM01130">
    <property type="entry name" value="DHDPS"/>
    <property type="match status" value="1"/>
</dbReference>
<dbReference type="PANTHER" id="PTHR12128:SF66">
    <property type="entry name" value="4-HYDROXY-2-OXOGLUTARATE ALDOLASE, MITOCHONDRIAL"/>
    <property type="match status" value="1"/>
</dbReference>
<keyword evidence="7" id="KW-0704">Schiff base</keyword>
<accession>A0AAW0USC0</accession>
<comment type="function">
    <text evidence="1">Catalyzes the final step in the metabolic pathway of hydroxyproline.</text>
</comment>
<dbReference type="PRINTS" id="PR00146">
    <property type="entry name" value="DHPICSNTHASE"/>
</dbReference>
<name>A0AAW0USC0_SCYPA</name>
<evidence type="ECO:0000256" key="7">
    <source>
        <dbReference type="ARBA" id="ARBA00023270"/>
    </source>
</evidence>
<dbReference type="Gene3D" id="3.20.20.70">
    <property type="entry name" value="Aldolase class I"/>
    <property type="match status" value="1"/>
</dbReference>
<keyword evidence="13" id="KW-1185">Reference proteome</keyword>
<evidence type="ECO:0000256" key="6">
    <source>
        <dbReference type="ARBA" id="ARBA00023239"/>
    </source>
</evidence>
<evidence type="ECO:0000256" key="11">
    <source>
        <dbReference type="ARBA" id="ARBA00033613"/>
    </source>
</evidence>